<evidence type="ECO:0000313" key="3">
    <source>
        <dbReference type="Proteomes" id="UP000663859"/>
    </source>
</evidence>
<evidence type="ECO:0000313" key="2">
    <source>
        <dbReference type="EMBL" id="CAF0702057.1"/>
    </source>
</evidence>
<sequence>MVWPRGDGPADQGSTVLPVGERGEEKPLGQWKALPVETHEIVPGSFKGQKLLPLQDLQVGEP</sequence>
<name>A0A8J2FWY8_9BACT</name>
<protein>
    <submittedName>
        <fullName evidence="2">Uncharacterized protein</fullName>
    </submittedName>
</protein>
<proteinExistence type="predicted"/>
<dbReference type="EMBL" id="CAJNOB010000041">
    <property type="protein sequence ID" value="CAF0702057.1"/>
    <property type="molecule type" value="Genomic_DNA"/>
</dbReference>
<dbReference type="AlphaFoldDB" id="A0A8J2FWY8"/>
<feature type="region of interest" description="Disordered" evidence="1">
    <location>
        <begin position="1"/>
        <end position="28"/>
    </location>
</feature>
<keyword evidence="3" id="KW-1185">Reference proteome</keyword>
<gene>
    <name evidence="2" type="ORF">MPNT_460012</name>
</gene>
<comment type="caution">
    <text evidence="2">The sequence shown here is derived from an EMBL/GenBank/DDBJ whole genome shotgun (WGS) entry which is preliminary data.</text>
</comment>
<organism evidence="2 3">
    <name type="scientific">Candidatus Methylacidithermus pantelleriae</name>
    <dbReference type="NCBI Taxonomy" id="2744239"/>
    <lineage>
        <taxon>Bacteria</taxon>
        <taxon>Pseudomonadati</taxon>
        <taxon>Verrucomicrobiota</taxon>
        <taxon>Methylacidiphilae</taxon>
        <taxon>Methylacidiphilales</taxon>
        <taxon>Methylacidiphilaceae</taxon>
        <taxon>Candidatus Methylacidithermus</taxon>
    </lineage>
</organism>
<evidence type="ECO:0000256" key="1">
    <source>
        <dbReference type="SAM" id="MobiDB-lite"/>
    </source>
</evidence>
<reference evidence="2" key="1">
    <citation type="submission" date="2021-02" db="EMBL/GenBank/DDBJ databases">
        <authorList>
            <person name="Cremers G."/>
            <person name="Picone N."/>
        </authorList>
    </citation>
    <scope>NUCLEOTIDE SEQUENCE</scope>
    <source>
        <strain evidence="2">PQ17</strain>
    </source>
</reference>
<accession>A0A8J2FWY8</accession>
<dbReference type="Proteomes" id="UP000663859">
    <property type="component" value="Unassembled WGS sequence"/>
</dbReference>